<dbReference type="EMBL" id="KQ982021">
    <property type="protein sequence ID" value="KYN30501.1"/>
    <property type="molecule type" value="Genomic_DNA"/>
</dbReference>
<evidence type="ECO:0000313" key="2">
    <source>
        <dbReference type="EMBL" id="KYN30501.1"/>
    </source>
</evidence>
<name>A0A195EQQ0_9HYME</name>
<sequence>MPPPPLCGSSVHPLRRLADAWRRRRRENAAVHGWVASRRPAGSPQPGSSAPVEVGPPTGVSSVRDTVGGATVSSSLAPGKRRSSGLGRGT</sequence>
<dbReference type="AlphaFoldDB" id="A0A195EQQ0"/>
<dbReference type="Proteomes" id="UP000078541">
    <property type="component" value="Unassembled WGS sequence"/>
</dbReference>
<gene>
    <name evidence="2" type="ORF">ALC56_15197</name>
</gene>
<organism evidence="2 3">
    <name type="scientific">Trachymyrmex septentrionalis</name>
    <dbReference type="NCBI Taxonomy" id="34720"/>
    <lineage>
        <taxon>Eukaryota</taxon>
        <taxon>Metazoa</taxon>
        <taxon>Ecdysozoa</taxon>
        <taxon>Arthropoda</taxon>
        <taxon>Hexapoda</taxon>
        <taxon>Insecta</taxon>
        <taxon>Pterygota</taxon>
        <taxon>Neoptera</taxon>
        <taxon>Endopterygota</taxon>
        <taxon>Hymenoptera</taxon>
        <taxon>Apocrita</taxon>
        <taxon>Aculeata</taxon>
        <taxon>Formicoidea</taxon>
        <taxon>Formicidae</taxon>
        <taxon>Myrmicinae</taxon>
        <taxon>Trachymyrmex</taxon>
    </lineage>
</organism>
<protein>
    <submittedName>
        <fullName evidence="2">Uncharacterized protein</fullName>
    </submittedName>
</protein>
<evidence type="ECO:0000256" key="1">
    <source>
        <dbReference type="SAM" id="MobiDB-lite"/>
    </source>
</evidence>
<evidence type="ECO:0000313" key="3">
    <source>
        <dbReference type="Proteomes" id="UP000078541"/>
    </source>
</evidence>
<accession>A0A195EQQ0</accession>
<feature type="compositionally biased region" description="Low complexity" evidence="1">
    <location>
        <begin position="37"/>
        <end position="51"/>
    </location>
</feature>
<keyword evidence="3" id="KW-1185">Reference proteome</keyword>
<proteinExistence type="predicted"/>
<reference evidence="2 3" key="1">
    <citation type="submission" date="2016-03" db="EMBL/GenBank/DDBJ databases">
        <title>Trachymyrmex septentrionalis WGS genome.</title>
        <authorList>
            <person name="Nygaard S."/>
            <person name="Hu H."/>
            <person name="Boomsma J."/>
            <person name="Zhang G."/>
        </authorList>
    </citation>
    <scope>NUCLEOTIDE SEQUENCE [LARGE SCALE GENOMIC DNA]</scope>
    <source>
        <strain evidence="2">Tsep2-gDNA-1</strain>
        <tissue evidence="2">Whole body</tissue>
    </source>
</reference>
<feature type="region of interest" description="Disordered" evidence="1">
    <location>
        <begin position="25"/>
        <end position="90"/>
    </location>
</feature>